<dbReference type="SUPFAM" id="SSF55874">
    <property type="entry name" value="ATPase domain of HSP90 chaperone/DNA topoisomerase II/histidine kinase"/>
    <property type="match status" value="1"/>
</dbReference>
<dbReference type="Pfam" id="PF00512">
    <property type="entry name" value="HisKA"/>
    <property type="match status" value="1"/>
</dbReference>
<gene>
    <name evidence="8" type="ORF">ECRASSUSDP1_LOCUS27288</name>
</gene>
<feature type="domain" description="Histidine kinase" evidence="7">
    <location>
        <begin position="453"/>
        <end position="741"/>
    </location>
</feature>
<keyword evidence="5" id="KW-0418">Kinase</keyword>
<evidence type="ECO:0000256" key="6">
    <source>
        <dbReference type="SAM" id="Phobius"/>
    </source>
</evidence>
<dbReference type="InterPro" id="IPR036097">
    <property type="entry name" value="HisK_dim/P_sf"/>
</dbReference>
<keyword evidence="3" id="KW-0597">Phosphoprotein</keyword>
<dbReference type="InterPro" id="IPR004358">
    <property type="entry name" value="Sig_transdc_His_kin-like_C"/>
</dbReference>
<feature type="transmembrane region" description="Helical" evidence="6">
    <location>
        <begin position="61"/>
        <end position="80"/>
    </location>
</feature>
<dbReference type="PRINTS" id="PR00344">
    <property type="entry name" value="BCTRLSENSOR"/>
</dbReference>
<keyword evidence="9" id="KW-1185">Reference proteome</keyword>
<dbReference type="GO" id="GO:0005886">
    <property type="term" value="C:plasma membrane"/>
    <property type="evidence" value="ECO:0007669"/>
    <property type="project" value="TreeGrafter"/>
</dbReference>
<dbReference type="CDD" id="cd00082">
    <property type="entry name" value="HisKA"/>
    <property type="match status" value="1"/>
</dbReference>
<dbReference type="PANTHER" id="PTHR43047">
    <property type="entry name" value="TWO-COMPONENT HISTIDINE PROTEIN KINASE"/>
    <property type="match status" value="1"/>
</dbReference>
<feature type="transmembrane region" description="Helical" evidence="6">
    <location>
        <begin position="118"/>
        <end position="140"/>
    </location>
</feature>
<dbReference type="SMART" id="SM00388">
    <property type="entry name" value="HisKA"/>
    <property type="match status" value="1"/>
</dbReference>
<dbReference type="InterPro" id="IPR005467">
    <property type="entry name" value="His_kinase_dom"/>
</dbReference>
<dbReference type="Gene3D" id="3.30.565.10">
    <property type="entry name" value="Histidine kinase-like ATPase, C-terminal domain"/>
    <property type="match status" value="1"/>
</dbReference>
<dbReference type="Pfam" id="PF02518">
    <property type="entry name" value="HATPase_c"/>
    <property type="match status" value="1"/>
</dbReference>
<evidence type="ECO:0000256" key="5">
    <source>
        <dbReference type="ARBA" id="ARBA00022777"/>
    </source>
</evidence>
<accession>A0AAD1Y5E1</accession>
<proteinExistence type="predicted"/>
<comment type="catalytic activity">
    <reaction evidence="1">
        <text>ATP + protein L-histidine = ADP + protein N-phospho-L-histidine.</text>
        <dbReference type="EC" id="2.7.13.3"/>
    </reaction>
</comment>
<feature type="transmembrane region" description="Helical" evidence="6">
    <location>
        <begin position="207"/>
        <end position="226"/>
    </location>
</feature>
<dbReference type="EC" id="2.7.13.3" evidence="2"/>
<dbReference type="SUPFAM" id="SSF47384">
    <property type="entry name" value="Homodimeric domain of signal transducing histidine kinase"/>
    <property type="match status" value="1"/>
</dbReference>
<dbReference type="AlphaFoldDB" id="A0AAD1Y5E1"/>
<dbReference type="GO" id="GO:0009927">
    <property type="term" value="F:histidine phosphotransfer kinase activity"/>
    <property type="evidence" value="ECO:0007669"/>
    <property type="project" value="TreeGrafter"/>
</dbReference>
<dbReference type="InterPro" id="IPR003661">
    <property type="entry name" value="HisK_dim/P_dom"/>
</dbReference>
<feature type="transmembrane region" description="Helical" evidence="6">
    <location>
        <begin position="86"/>
        <end position="106"/>
    </location>
</feature>
<dbReference type="GO" id="GO:0000155">
    <property type="term" value="F:phosphorelay sensor kinase activity"/>
    <property type="evidence" value="ECO:0007669"/>
    <property type="project" value="InterPro"/>
</dbReference>
<dbReference type="InterPro" id="IPR036890">
    <property type="entry name" value="HATPase_C_sf"/>
</dbReference>
<keyword evidence="4" id="KW-0808">Transferase</keyword>
<name>A0AAD1Y5E1_EUPCR</name>
<dbReference type="SMART" id="SM00387">
    <property type="entry name" value="HATPase_c"/>
    <property type="match status" value="1"/>
</dbReference>
<dbReference type="PROSITE" id="PS50109">
    <property type="entry name" value="HIS_KIN"/>
    <property type="match status" value="1"/>
</dbReference>
<evidence type="ECO:0000256" key="1">
    <source>
        <dbReference type="ARBA" id="ARBA00000085"/>
    </source>
</evidence>
<keyword evidence="6" id="KW-1133">Transmembrane helix</keyword>
<feature type="transmembrane region" description="Helical" evidence="6">
    <location>
        <begin position="146"/>
        <end position="174"/>
    </location>
</feature>
<dbReference type="EMBL" id="CAMPGE010028153">
    <property type="protein sequence ID" value="CAI2385706.1"/>
    <property type="molecule type" value="Genomic_DNA"/>
</dbReference>
<dbReference type="InterPro" id="IPR003594">
    <property type="entry name" value="HATPase_dom"/>
</dbReference>
<evidence type="ECO:0000256" key="4">
    <source>
        <dbReference type="ARBA" id="ARBA00022679"/>
    </source>
</evidence>
<dbReference type="Proteomes" id="UP001295684">
    <property type="component" value="Unassembled WGS sequence"/>
</dbReference>
<dbReference type="PANTHER" id="PTHR43047:SF72">
    <property type="entry name" value="OSMOSENSING HISTIDINE PROTEIN KINASE SLN1"/>
    <property type="match status" value="1"/>
</dbReference>
<evidence type="ECO:0000259" key="7">
    <source>
        <dbReference type="PROSITE" id="PS50109"/>
    </source>
</evidence>
<comment type="caution">
    <text evidence="8">The sequence shown here is derived from an EMBL/GenBank/DDBJ whole genome shotgun (WGS) entry which is preliminary data.</text>
</comment>
<keyword evidence="6" id="KW-0812">Transmembrane</keyword>
<sequence length="748" mass="87060">MFKGRLQKVWKFICWYKFHHNWFIEEIQSYGIFNPIRFEDSRVEKMYQEHRLKTIRANWKFILLILKIKFLLASIVFQLNEEEGSLLNKFIPIMMFFVIYGLKYLIRKSDFVARHGAILLVILFGVLMAIANLQFIQFRYPEGFCFIISISLLLVTCLACDWKVSSAAVFLVYIHLYVMRKIPFLDSSGETTLLNREIIGYNQVQPWVLQILIFSLTIFCCNAFLLSRTFKQEFISTHKAKQATSQLKKVLQVLPEGVIIMDERGENLKFINKKLKQAFDVSSFYKTKSDNMDVAEAKESIDKLLEDIYERTLADSLASRDSLTLTDDIFNSFVVRIKKDKVEEGKGEDPAIKVEKYEEIVLSKFLQDERELALREEDFDRSTKVSMSYKNKSICREIEKIYRDFVVTTSKIDVVDDRDKNPTFLQMFMDTTQITMLEEAKSQSHYQRQMLSNVSHEFRTPLNAMSLSLHLMRPYIYEDLSKYHQIANSFCDILKGLVEDILDFSKIESGVFEIQESEFLFKQLFDEVNSIFEMQCRMKGVDLNFEIASVFEELKIKADKDRIKQILLNLLSNSLKFTDRGSINIEIKIQETEDFYMDQIDSSEEIKIFSPDVFEEMPVCNLLLTSNNYEFTSNPSKFDGAFQDSSARNKRNEEIRKEVDESMVSDYTKELKLELTVTDTGLGIPKKDLSSLFKRFGKTSSNHNRNKTGTGLGLTICKMLCEKLGGRIQLKSKPGIGTTVTCIFTCFY</sequence>
<evidence type="ECO:0000256" key="2">
    <source>
        <dbReference type="ARBA" id="ARBA00012438"/>
    </source>
</evidence>
<dbReference type="Gene3D" id="1.10.287.130">
    <property type="match status" value="1"/>
</dbReference>
<evidence type="ECO:0000313" key="8">
    <source>
        <dbReference type="EMBL" id="CAI2385706.1"/>
    </source>
</evidence>
<reference evidence="8" key="1">
    <citation type="submission" date="2023-07" db="EMBL/GenBank/DDBJ databases">
        <authorList>
            <consortium name="AG Swart"/>
            <person name="Singh M."/>
            <person name="Singh A."/>
            <person name="Seah K."/>
            <person name="Emmerich C."/>
        </authorList>
    </citation>
    <scope>NUCLEOTIDE SEQUENCE</scope>
    <source>
        <strain evidence="8">DP1</strain>
    </source>
</reference>
<protein>
    <recommendedName>
        <fullName evidence="2">histidine kinase</fullName>
        <ecNumber evidence="2">2.7.13.3</ecNumber>
    </recommendedName>
</protein>
<evidence type="ECO:0000313" key="9">
    <source>
        <dbReference type="Proteomes" id="UP001295684"/>
    </source>
</evidence>
<evidence type="ECO:0000256" key="3">
    <source>
        <dbReference type="ARBA" id="ARBA00022553"/>
    </source>
</evidence>
<organism evidence="8 9">
    <name type="scientific">Euplotes crassus</name>
    <dbReference type="NCBI Taxonomy" id="5936"/>
    <lineage>
        <taxon>Eukaryota</taxon>
        <taxon>Sar</taxon>
        <taxon>Alveolata</taxon>
        <taxon>Ciliophora</taxon>
        <taxon>Intramacronucleata</taxon>
        <taxon>Spirotrichea</taxon>
        <taxon>Hypotrichia</taxon>
        <taxon>Euplotida</taxon>
        <taxon>Euplotidae</taxon>
        <taxon>Moneuplotes</taxon>
    </lineage>
</organism>
<keyword evidence="6" id="KW-0472">Membrane</keyword>